<reference evidence="2" key="1">
    <citation type="submission" date="2017-08" db="EMBL/GenBank/DDBJ databases">
        <authorList>
            <person name="Polle J.E."/>
            <person name="Barry K."/>
            <person name="Cushman J."/>
            <person name="Schmutz J."/>
            <person name="Tran D."/>
            <person name="Hathwaick L.T."/>
            <person name="Yim W.C."/>
            <person name="Jenkins J."/>
            <person name="Mckie-Krisberg Z.M."/>
            <person name="Prochnik S."/>
            <person name="Lindquist E."/>
            <person name="Dockter R.B."/>
            <person name="Adam C."/>
            <person name="Molina H."/>
            <person name="Bunkerborg J."/>
            <person name="Jin E."/>
            <person name="Buchheim M."/>
            <person name="Magnuson J."/>
        </authorList>
    </citation>
    <scope>NUCLEOTIDE SEQUENCE</scope>
    <source>
        <strain evidence="2">CCAP 19/18</strain>
    </source>
</reference>
<keyword evidence="3" id="KW-1185">Reference proteome</keyword>
<evidence type="ECO:0008006" key="4">
    <source>
        <dbReference type="Google" id="ProtNLM"/>
    </source>
</evidence>
<comment type="caution">
    <text evidence="2">The sequence shown here is derived from an EMBL/GenBank/DDBJ whole genome shotgun (WGS) entry which is preliminary data.</text>
</comment>
<organism evidence="2 3">
    <name type="scientific">Dunaliella salina</name>
    <name type="common">Green alga</name>
    <name type="synonym">Protococcus salinus</name>
    <dbReference type="NCBI Taxonomy" id="3046"/>
    <lineage>
        <taxon>Eukaryota</taxon>
        <taxon>Viridiplantae</taxon>
        <taxon>Chlorophyta</taxon>
        <taxon>core chlorophytes</taxon>
        <taxon>Chlorophyceae</taxon>
        <taxon>CS clade</taxon>
        <taxon>Chlamydomonadales</taxon>
        <taxon>Dunaliellaceae</taxon>
        <taxon>Dunaliella</taxon>
    </lineage>
</organism>
<evidence type="ECO:0000313" key="2">
    <source>
        <dbReference type="EMBL" id="KAF5833354.1"/>
    </source>
</evidence>
<accession>A0ABQ7GFH5</accession>
<sequence>MQAKGASTENPRGAAFSSDVYPAAGTHRKKRQPSLGFSVKTLFACMTPLHKEQEGGRLIPSAHVLRGVRQAKGVSAVKLRGATSSLNAFLHRENPKGGYPLSIAFLHTSARKIKEISAETPPGSAATPPITNTPPERHQCRDTSYGKNSPPNAHQSRNTSNHKHTPLKTHQCHDTSMANKPLDTHQCRDTAITSSIYIIPISLYYVSYHSNKH</sequence>
<protein>
    <recommendedName>
        <fullName evidence="4">Encoded protein</fullName>
    </recommendedName>
</protein>
<evidence type="ECO:0000313" key="3">
    <source>
        <dbReference type="Proteomes" id="UP000815325"/>
    </source>
</evidence>
<gene>
    <name evidence="2" type="ORF">DUNSADRAFT_10395</name>
</gene>
<evidence type="ECO:0000256" key="1">
    <source>
        <dbReference type="SAM" id="MobiDB-lite"/>
    </source>
</evidence>
<proteinExistence type="predicted"/>
<dbReference type="EMBL" id="MU069816">
    <property type="protein sequence ID" value="KAF5833354.1"/>
    <property type="molecule type" value="Genomic_DNA"/>
</dbReference>
<feature type="region of interest" description="Disordered" evidence="1">
    <location>
        <begin position="117"/>
        <end position="177"/>
    </location>
</feature>
<feature type="compositionally biased region" description="Polar residues" evidence="1">
    <location>
        <begin position="145"/>
        <end position="159"/>
    </location>
</feature>
<name>A0ABQ7GFH5_DUNSA</name>
<dbReference type="Proteomes" id="UP000815325">
    <property type="component" value="Unassembled WGS sequence"/>
</dbReference>